<evidence type="ECO:0000256" key="5">
    <source>
        <dbReference type="ARBA" id="ARBA00022771"/>
    </source>
</evidence>
<dbReference type="Proteomes" id="UP000017836">
    <property type="component" value="Unassembled WGS sequence"/>
</dbReference>
<evidence type="ECO:0000256" key="3">
    <source>
        <dbReference type="ARBA" id="ARBA00022679"/>
    </source>
</evidence>
<dbReference type="PROSITE" id="PS50089">
    <property type="entry name" value="ZF_RING_2"/>
    <property type="match status" value="1"/>
</dbReference>
<keyword evidence="3" id="KW-0808">Transferase</keyword>
<evidence type="ECO:0000256" key="8">
    <source>
        <dbReference type="PROSITE-ProRule" id="PRU00175"/>
    </source>
</evidence>
<comment type="catalytic activity">
    <reaction evidence="1">
        <text>S-ubiquitinyl-[E2 ubiquitin-conjugating enzyme]-L-cysteine + [acceptor protein]-L-lysine = [E2 ubiquitin-conjugating enzyme]-L-cysteine + N(6)-ubiquitinyl-[acceptor protein]-L-lysine.</text>
        <dbReference type="EC" id="2.3.2.27"/>
    </reaction>
</comment>
<organism evidence="10 11">
    <name type="scientific">Amborella trichopoda</name>
    <dbReference type="NCBI Taxonomy" id="13333"/>
    <lineage>
        <taxon>Eukaryota</taxon>
        <taxon>Viridiplantae</taxon>
        <taxon>Streptophyta</taxon>
        <taxon>Embryophyta</taxon>
        <taxon>Tracheophyta</taxon>
        <taxon>Spermatophyta</taxon>
        <taxon>Magnoliopsida</taxon>
        <taxon>Amborellales</taxon>
        <taxon>Amborellaceae</taxon>
        <taxon>Amborella</taxon>
    </lineage>
</organism>
<dbReference type="EC" id="2.3.2.27" evidence="2"/>
<gene>
    <name evidence="10" type="ORF">AMTR_s00157p00061490</name>
</gene>
<keyword evidence="11" id="KW-1185">Reference proteome</keyword>
<proteinExistence type="predicted"/>
<evidence type="ECO:0000259" key="9">
    <source>
        <dbReference type="PROSITE" id="PS50089"/>
    </source>
</evidence>
<dbReference type="FunFam" id="3.30.40.10:FF:000022">
    <property type="entry name" value="E3 ubiquitin-protein ligase RING1-like"/>
    <property type="match status" value="1"/>
</dbReference>
<dbReference type="InterPro" id="IPR001841">
    <property type="entry name" value="Znf_RING"/>
</dbReference>
<dbReference type="CDD" id="cd16667">
    <property type="entry name" value="RING-H2_RNF126-like"/>
    <property type="match status" value="1"/>
</dbReference>
<protein>
    <recommendedName>
        <fullName evidence="2">RING-type E3 ubiquitin transferase</fullName>
        <ecNumber evidence="2">2.3.2.27</ecNumber>
    </recommendedName>
</protein>
<dbReference type="OrthoDB" id="8062037at2759"/>
<dbReference type="InterPro" id="IPR039525">
    <property type="entry name" value="RNF126-like_zinc-ribbon"/>
</dbReference>
<dbReference type="GO" id="GO:0005737">
    <property type="term" value="C:cytoplasm"/>
    <property type="evidence" value="ECO:0000318"/>
    <property type="project" value="GO_Central"/>
</dbReference>
<dbReference type="GO" id="GO:0008270">
    <property type="term" value="F:zinc ion binding"/>
    <property type="evidence" value="ECO:0007669"/>
    <property type="project" value="UniProtKB-KW"/>
</dbReference>
<keyword evidence="7" id="KW-0862">Zinc</keyword>
<dbReference type="AlphaFoldDB" id="W1PIY0"/>
<dbReference type="HOGENOM" id="CLU_1043299_0_0_1"/>
<feature type="domain" description="RING-type" evidence="9">
    <location>
        <begin position="145"/>
        <end position="186"/>
    </location>
</feature>
<evidence type="ECO:0000313" key="10">
    <source>
        <dbReference type="EMBL" id="ERN07601.1"/>
    </source>
</evidence>
<dbReference type="SMART" id="SM00184">
    <property type="entry name" value="RING"/>
    <property type="match status" value="1"/>
</dbReference>
<name>W1PIY0_AMBTC</name>
<dbReference type="SUPFAM" id="SSF57850">
    <property type="entry name" value="RING/U-box"/>
    <property type="match status" value="1"/>
</dbReference>
<dbReference type="Pfam" id="PF14369">
    <property type="entry name" value="Zn_ribbon_19"/>
    <property type="match status" value="1"/>
</dbReference>
<sequence>MSVAPLPLPLQATSGIYWCYTCRRMVHITSTDTPICPRCLGGFICEINEIVLIPRLTPDLNLLQALHGIFQTPQQTVRSLNNPHMPHGTLRAHPDDYFVGPGLNELIERLTENDLPGPPPAPRSAIDAMPRVQISPAHLGSDPNCPVCKEEFEVRMEAREMPCKHLYHEDCIVPWLSLHNSCPVCRLELPVATEPTHEARSAEDVELGSVEGRGRRGLWSWLWPFRWWPSWSWLHREGAEFGYDRRRWSFDGGEMGYTRRRRLFDDL</sequence>
<dbReference type="Pfam" id="PF13639">
    <property type="entry name" value="zf-RING_2"/>
    <property type="match status" value="1"/>
</dbReference>
<evidence type="ECO:0000256" key="6">
    <source>
        <dbReference type="ARBA" id="ARBA00022786"/>
    </source>
</evidence>
<dbReference type="OMA" id="YSNWPFE"/>
<dbReference type="GO" id="GO:0061630">
    <property type="term" value="F:ubiquitin protein ligase activity"/>
    <property type="evidence" value="ECO:0000318"/>
    <property type="project" value="GO_Central"/>
</dbReference>
<keyword evidence="6" id="KW-0833">Ubl conjugation pathway</keyword>
<accession>W1PIY0</accession>
<dbReference type="PANTHER" id="PTHR15710">
    <property type="entry name" value="E3 UBIQUITIN-PROTEIN LIGASE PRAJA"/>
    <property type="match status" value="1"/>
</dbReference>
<dbReference type="PANTHER" id="PTHR15710:SF18">
    <property type="entry name" value="RING-TYPE E3 UBIQUITIN TRANSFERASE"/>
    <property type="match status" value="1"/>
</dbReference>
<evidence type="ECO:0000256" key="1">
    <source>
        <dbReference type="ARBA" id="ARBA00000900"/>
    </source>
</evidence>
<keyword evidence="5 8" id="KW-0863">Zinc-finger</keyword>
<evidence type="ECO:0000256" key="4">
    <source>
        <dbReference type="ARBA" id="ARBA00022723"/>
    </source>
</evidence>
<dbReference type="GO" id="GO:0016567">
    <property type="term" value="P:protein ubiquitination"/>
    <property type="evidence" value="ECO:0000318"/>
    <property type="project" value="GO_Central"/>
</dbReference>
<keyword evidence="4" id="KW-0479">Metal-binding</keyword>
<evidence type="ECO:0000256" key="7">
    <source>
        <dbReference type="ARBA" id="ARBA00022833"/>
    </source>
</evidence>
<evidence type="ECO:0000313" key="11">
    <source>
        <dbReference type="Proteomes" id="UP000017836"/>
    </source>
</evidence>
<dbReference type="EMBL" id="KI393724">
    <property type="protein sequence ID" value="ERN07601.1"/>
    <property type="molecule type" value="Genomic_DNA"/>
</dbReference>
<reference evidence="11" key="1">
    <citation type="journal article" date="2013" name="Science">
        <title>The Amborella genome and the evolution of flowering plants.</title>
        <authorList>
            <consortium name="Amborella Genome Project"/>
        </authorList>
    </citation>
    <scope>NUCLEOTIDE SEQUENCE [LARGE SCALE GENOMIC DNA]</scope>
</reference>
<dbReference type="eggNOG" id="KOG0800">
    <property type="taxonomic scope" value="Eukaryota"/>
</dbReference>
<evidence type="ECO:0000256" key="2">
    <source>
        <dbReference type="ARBA" id="ARBA00012483"/>
    </source>
</evidence>
<dbReference type="InterPro" id="IPR013083">
    <property type="entry name" value="Znf_RING/FYVE/PHD"/>
</dbReference>
<dbReference type="Gene3D" id="3.30.40.10">
    <property type="entry name" value="Zinc/RING finger domain, C3HC4 (zinc finger)"/>
    <property type="match status" value="1"/>
</dbReference>
<dbReference type="Gramene" id="ERN07601">
    <property type="protein sequence ID" value="ERN07601"/>
    <property type="gene ID" value="AMTR_s00157p00061490"/>
</dbReference>